<evidence type="ECO:0000256" key="1">
    <source>
        <dbReference type="ARBA" id="ARBA00004287"/>
    </source>
</evidence>
<organism evidence="14 15">
    <name type="scientific">Wuchereria bancrofti</name>
    <dbReference type="NCBI Taxonomy" id="6293"/>
    <lineage>
        <taxon>Eukaryota</taxon>
        <taxon>Metazoa</taxon>
        <taxon>Ecdysozoa</taxon>
        <taxon>Nematoda</taxon>
        <taxon>Chromadorea</taxon>
        <taxon>Rhabditida</taxon>
        <taxon>Spirurina</taxon>
        <taxon>Spiruromorpha</taxon>
        <taxon>Filarioidea</taxon>
        <taxon>Onchocercidae</taxon>
        <taxon>Wuchereria</taxon>
    </lineage>
</organism>
<evidence type="ECO:0000256" key="6">
    <source>
        <dbReference type="ARBA" id="ARBA00022490"/>
    </source>
</evidence>
<dbReference type="FunCoup" id="A0A3P7DYP0">
    <property type="interactions" value="2267"/>
</dbReference>
<evidence type="ECO:0000259" key="13">
    <source>
        <dbReference type="PROSITE" id="PS50195"/>
    </source>
</evidence>
<evidence type="ECO:0000256" key="11">
    <source>
        <dbReference type="SAM" id="Coils"/>
    </source>
</evidence>
<evidence type="ECO:0000256" key="5">
    <source>
        <dbReference type="ARBA" id="ARBA00022448"/>
    </source>
</evidence>
<proteinExistence type="inferred from homology"/>
<dbReference type="OMA" id="LWETFLM"/>
<keyword evidence="7" id="KW-0597">Phosphoprotein</keyword>
<feature type="domain" description="PX" evidence="13">
    <location>
        <begin position="83"/>
        <end position="241"/>
    </location>
</feature>
<evidence type="ECO:0000256" key="9">
    <source>
        <dbReference type="ARBA" id="ARBA00023034"/>
    </source>
</evidence>
<dbReference type="SUPFAM" id="SSF64268">
    <property type="entry name" value="PX domain"/>
    <property type="match status" value="1"/>
</dbReference>
<dbReference type="PANTHER" id="PTHR10555">
    <property type="entry name" value="SORTING NEXIN"/>
    <property type="match status" value="1"/>
</dbReference>
<dbReference type="InterPro" id="IPR001683">
    <property type="entry name" value="PX_dom"/>
</dbReference>
<dbReference type="InterPro" id="IPR027267">
    <property type="entry name" value="AH/BAR_dom_sf"/>
</dbReference>
<feature type="signal peptide" evidence="12">
    <location>
        <begin position="1"/>
        <end position="25"/>
    </location>
</feature>
<evidence type="ECO:0000256" key="10">
    <source>
        <dbReference type="ARBA" id="ARBA00023136"/>
    </source>
</evidence>
<keyword evidence="15" id="KW-1185">Reference proteome</keyword>
<dbReference type="PANTHER" id="PTHR10555:SF170">
    <property type="entry name" value="FI18122P1"/>
    <property type="match status" value="1"/>
</dbReference>
<gene>
    <name evidence="14" type="ORF">WBA_LOCUS2933</name>
</gene>
<dbReference type="PROSITE" id="PS50195">
    <property type="entry name" value="PX"/>
    <property type="match status" value="1"/>
</dbReference>
<evidence type="ECO:0000256" key="7">
    <source>
        <dbReference type="ARBA" id="ARBA00022553"/>
    </source>
</evidence>
<dbReference type="InterPro" id="IPR015404">
    <property type="entry name" value="Vps5_C"/>
</dbReference>
<dbReference type="GO" id="GO:0010008">
    <property type="term" value="C:endosome membrane"/>
    <property type="evidence" value="ECO:0007669"/>
    <property type="project" value="TreeGrafter"/>
</dbReference>
<dbReference type="GO" id="GO:0015031">
    <property type="term" value="P:protein transport"/>
    <property type="evidence" value="ECO:0007669"/>
    <property type="project" value="UniProtKB-KW"/>
</dbReference>
<keyword evidence="6" id="KW-0963">Cytoplasm</keyword>
<dbReference type="InterPro" id="IPR036871">
    <property type="entry name" value="PX_dom_sf"/>
</dbReference>
<dbReference type="OrthoDB" id="271164at2759"/>
<dbReference type="GO" id="GO:0034498">
    <property type="term" value="P:early endosome to Golgi transport"/>
    <property type="evidence" value="ECO:0007669"/>
    <property type="project" value="TreeGrafter"/>
</dbReference>
<evidence type="ECO:0000256" key="12">
    <source>
        <dbReference type="SAM" id="SignalP"/>
    </source>
</evidence>
<dbReference type="FunFam" id="1.20.1270.60:FF:000022">
    <property type="entry name" value="Sorting nexin 3 protein"/>
    <property type="match status" value="1"/>
</dbReference>
<feature type="chain" id="PRO_5018193958" description="PX domain-containing protein" evidence="12">
    <location>
        <begin position="26"/>
        <end position="494"/>
    </location>
</feature>
<keyword evidence="9" id="KW-0333">Golgi apparatus</keyword>
<evidence type="ECO:0000313" key="14">
    <source>
        <dbReference type="EMBL" id="VDM09547.1"/>
    </source>
</evidence>
<comment type="similarity">
    <text evidence="4">Belongs to the sorting nexin family.</text>
</comment>
<comment type="subcellular location">
    <subcellularLocation>
        <location evidence="2">Cytoplasm</location>
    </subcellularLocation>
    <subcellularLocation>
        <location evidence="3">Golgi apparatus</location>
    </subcellularLocation>
    <subcellularLocation>
        <location evidence="1">Membrane</location>
        <topology evidence="1">Peripheral membrane protein</topology>
        <orientation evidence="1">Cytoplasmic side</orientation>
    </subcellularLocation>
</comment>
<dbReference type="Gene3D" id="3.30.1520.10">
    <property type="entry name" value="Phox-like domain"/>
    <property type="match status" value="1"/>
</dbReference>
<dbReference type="Pfam" id="PF00787">
    <property type="entry name" value="PX"/>
    <property type="match status" value="1"/>
</dbReference>
<accession>A0A3P7DYP0</accession>
<reference evidence="14 15" key="1">
    <citation type="submission" date="2018-11" db="EMBL/GenBank/DDBJ databases">
        <authorList>
            <consortium name="Pathogen Informatics"/>
        </authorList>
    </citation>
    <scope>NUCLEOTIDE SEQUENCE [LARGE SCALE GENOMIC DNA]</scope>
</reference>
<evidence type="ECO:0000313" key="15">
    <source>
        <dbReference type="Proteomes" id="UP000270924"/>
    </source>
</evidence>
<evidence type="ECO:0000256" key="3">
    <source>
        <dbReference type="ARBA" id="ARBA00004555"/>
    </source>
</evidence>
<evidence type="ECO:0000256" key="4">
    <source>
        <dbReference type="ARBA" id="ARBA00010883"/>
    </source>
</evidence>
<evidence type="ECO:0000256" key="2">
    <source>
        <dbReference type="ARBA" id="ARBA00004496"/>
    </source>
</evidence>
<keyword evidence="11" id="KW-0175">Coiled coil</keyword>
<sequence>MRRVKGRSGFISLILLQLQPKTMIAGDDTLNDSEDITSVKDTDGMTSVDLHLDDDLPQPSMPAKLLFTENPDTNEPSSYSSDSQIEIVIKQFEKKGEGMGAYIVYKVVTTVSTNLSCLELKVSWFEVLVFNLADRRCLQTQNMQGYIDREYVVWRRFSDFLGLHEKLVDKYFYKVPAAPEKSIAALTRTKMNTSVDDSTNNEFAERRARGLQRFCRRIARHPKLVLDCDFRDFLTMTASLPKANSTVALSGAGVKRIFKTVSDVFSKMAFHMDENDRWFEAAQQQMEDMEQNLSKLLRAVESLSSYRRELISGTDSFSKALSMLSSCEENTTLARCLSHLTETYENIDQLHGMQSDKDCALLAEGISEQLQVIYTLKELFFERVKIWQNWQAAQQNLTRKREMKARHELSGRTDKTYQIIAELNSAEKAVDEVEKEFSEVSKVIRGEYQTFLVERKNDMNATFKQYLQELLETQKQFLKCWEIFAPETQSIEAT</sequence>
<keyword evidence="8" id="KW-0653">Protein transport</keyword>
<keyword evidence="10" id="KW-0472">Membrane</keyword>
<dbReference type="InParanoid" id="A0A3P7DYP0"/>
<dbReference type="GO" id="GO:0005794">
    <property type="term" value="C:Golgi apparatus"/>
    <property type="evidence" value="ECO:0007669"/>
    <property type="project" value="UniProtKB-SubCell"/>
</dbReference>
<dbReference type="SMART" id="SM00312">
    <property type="entry name" value="PX"/>
    <property type="match status" value="1"/>
</dbReference>
<dbReference type="Gene3D" id="1.20.1270.60">
    <property type="entry name" value="Arfaptin homology (AH) domain/BAR domain"/>
    <property type="match status" value="1"/>
</dbReference>
<dbReference type="CDD" id="cd07623">
    <property type="entry name" value="BAR_SNX1_2"/>
    <property type="match status" value="1"/>
</dbReference>
<dbReference type="AlphaFoldDB" id="A0A3P7DYP0"/>
<dbReference type="Proteomes" id="UP000270924">
    <property type="component" value="Unassembled WGS sequence"/>
</dbReference>
<protein>
    <recommendedName>
        <fullName evidence="13">PX domain-containing protein</fullName>
    </recommendedName>
</protein>
<evidence type="ECO:0000256" key="8">
    <source>
        <dbReference type="ARBA" id="ARBA00022927"/>
    </source>
</evidence>
<feature type="coiled-coil region" evidence="11">
    <location>
        <begin position="279"/>
        <end position="306"/>
    </location>
</feature>
<dbReference type="GO" id="GO:0005829">
    <property type="term" value="C:cytosol"/>
    <property type="evidence" value="ECO:0007669"/>
    <property type="project" value="GOC"/>
</dbReference>
<dbReference type="Pfam" id="PF09325">
    <property type="entry name" value="Vps5"/>
    <property type="match status" value="1"/>
</dbReference>
<dbReference type="EMBL" id="UYWW01000903">
    <property type="protein sequence ID" value="VDM09547.1"/>
    <property type="molecule type" value="Genomic_DNA"/>
</dbReference>
<keyword evidence="5" id="KW-0813">Transport</keyword>
<keyword evidence="12" id="KW-0732">Signal</keyword>
<dbReference type="GO" id="GO:0035091">
    <property type="term" value="F:phosphatidylinositol binding"/>
    <property type="evidence" value="ECO:0007669"/>
    <property type="project" value="InterPro"/>
</dbReference>
<name>A0A3P7DYP0_WUCBA</name>
<dbReference type="SUPFAM" id="SSF103657">
    <property type="entry name" value="BAR/IMD domain-like"/>
    <property type="match status" value="1"/>
</dbReference>
<dbReference type="GO" id="GO:0098796">
    <property type="term" value="C:membrane protein complex"/>
    <property type="evidence" value="ECO:0007669"/>
    <property type="project" value="UniProtKB-ARBA"/>
</dbReference>